<comment type="caution">
    <text evidence="5">The sequence shown here is derived from an EMBL/GenBank/DDBJ whole genome shotgun (WGS) entry which is preliminary data.</text>
</comment>
<evidence type="ECO:0000256" key="2">
    <source>
        <dbReference type="ARBA" id="ARBA00022670"/>
    </source>
</evidence>
<dbReference type="GO" id="GO:0004190">
    <property type="term" value="F:aspartic-type endopeptidase activity"/>
    <property type="evidence" value="ECO:0007669"/>
    <property type="project" value="UniProtKB-KW"/>
</dbReference>
<reference evidence="5" key="1">
    <citation type="journal article" date="2020" name="mSystems">
        <title>Genome- and Community-Level Interaction Insights into Carbon Utilization and Element Cycling Functions of Hydrothermarchaeota in Hydrothermal Sediment.</title>
        <authorList>
            <person name="Zhou Z."/>
            <person name="Liu Y."/>
            <person name="Xu W."/>
            <person name="Pan J."/>
            <person name="Luo Z.H."/>
            <person name="Li M."/>
        </authorList>
    </citation>
    <scope>NUCLEOTIDE SEQUENCE [LARGE SCALE GENOMIC DNA]</scope>
    <source>
        <strain evidence="5">SpSt-776</strain>
    </source>
</reference>
<proteinExistence type="inferred from homology"/>
<dbReference type="AlphaFoldDB" id="A0A7C3WGF5"/>
<evidence type="ECO:0000256" key="3">
    <source>
        <dbReference type="ARBA" id="ARBA00022750"/>
    </source>
</evidence>
<comment type="similarity">
    <text evidence="1">Belongs to the peptidase A31 family.</text>
</comment>
<dbReference type="Pfam" id="PF01750">
    <property type="entry name" value="HycI"/>
    <property type="match status" value="1"/>
</dbReference>
<gene>
    <name evidence="5" type="ORF">ENV62_01420</name>
</gene>
<dbReference type="Gene3D" id="3.40.50.1450">
    <property type="entry name" value="HybD-like"/>
    <property type="match status" value="1"/>
</dbReference>
<evidence type="ECO:0000256" key="1">
    <source>
        <dbReference type="ARBA" id="ARBA00006814"/>
    </source>
</evidence>
<evidence type="ECO:0000256" key="4">
    <source>
        <dbReference type="ARBA" id="ARBA00022801"/>
    </source>
</evidence>
<protein>
    <submittedName>
        <fullName evidence="5">Hydrogenase maturation protease</fullName>
    </submittedName>
</protein>
<dbReference type="EMBL" id="DTHB01000016">
    <property type="protein sequence ID" value="HGB13888.1"/>
    <property type="molecule type" value="Genomic_DNA"/>
</dbReference>
<keyword evidence="3" id="KW-0064">Aspartyl protease</keyword>
<name>A0A7C3WGF5_9BACT</name>
<dbReference type="InterPro" id="IPR000671">
    <property type="entry name" value="Peptidase_A31"/>
</dbReference>
<keyword evidence="4" id="KW-0378">Hydrolase</keyword>
<keyword evidence="2 5" id="KW-0645">Protease</keyword>
<evidence type="ECO:0000313" key="5">
    <source>
        <dbReference type="EMBL" id="HGB13888.1"/>
    </source>
</evidence>
<dbReference type="InterPro" id="IPR023430">
    <property type="entry name" value="Pept_HybD-like_dom_sf"/>
</dbReference>
<dbReference type="NCBIfam" id="TIGR00072">
    <property type="entry name" value="hydrog_prot"/>
    <property type="match status" value="1"/>
</dbReference>
<organism evidence="5">
    <name type="scientific">Desulfobacca acetoxidans</name>
    <dbReference type="NCBI Taxonomy" id="60893"/>
    <lineage>
        <taxon>Bacteria</taxon>
        <taxon>Pseudomonadati</taxon>
        <taxon>Thermodesulfobacteriota</taxon>
        <taxon>Desulfobaccia</taxon>
        <taxon>Desulfobaccales</taxon>
        <taxon>Desulfobaccaceae</taxon>
        <taxon>Desulfobacca</taxon>
    </lineage>
</organism>
<sequence length="160" mass="17811">MQRDFPPKSVLVLGCGNILRGDDGFGPTVIRHLQKNYPLPKHVLALDVGTRLWEFLLDLMLSERKPEKIIIVEAVSDSGHRPGEVFEIPVENLSDQEIGNFSAHLFPSSHVLRKLKEFTGVDLILLMVQVQEIPAEIKEGLTPAVAAAVEKACQQILRNI</sequence>
<dbReference type="PANTHER" id="PTHR30302">
    <property type="entry name" value="HYDROGENASE 1 MATURATION PROTEASE"/>
    <property type="match status" value="1"/>
</dbReference>
<dbReference type="PRINTS" id="PR00446">
    <property type="entry name" value="HYDRGNUPTAKE"/>
</dbReference>
<accession>A0A7C3WGF5</accession>
<dbReference type="GO" id="GO:0008047">
    <property type="term" value="F:enzyme activator activity"/>
    <property type="evidence" value="ECO:0007669"/>
    <property type="project" value="InterPro"/>
</dbReference>
<dbReference type="SUPFAM" id="SSF53163">
    <property type="entry name" value="HybD-like"/>
    <property type="match status" value="1"/>
</dbReference>
<dbReference type="PANTHER" id="PTHR30302:SF1">
    <property type="entry name" value="HYDROGENASE 2 MATURATION PROTEASE"/>
    <property type="match status" value="1"/>
</dbReference>
<dbReference type="GO" id="GO:0016485">
    <property type="term" value="P:protein processing"/>
    <property type="evidence" value="ECO:0007669"/>
    <property type="project" value="TreeGrafter"/>
</dbReference>